<feature type="region of interest" description="Disordered" evidence="2">
    <location>
        <begin position="69"/>
        <end position="91"/>
    </location>
</feature>
<dbReference type="SUPFAM" id="SSF50685">
    <property type="entry name" value="Barwin-like endoglucanases"/>
    <property type="match status" value="1"/>
</dbReference>
<evidence type="ECO:0000313" key="6">
    <source>
        <dbReference type="Proteomes" id="UP000000517"/>
    </source>
</evidence>
<evidence type="ECO:0000256" key="3">
    <source>
        <dbReference type="SAM" id="Phobius"/>
    </source>
</evidence>
<organism evidence="5 6">
    <name type="scientific">Fibrobacter succinogenes (strain ATCC 19169 / S85)</name>
    <dbReference type="NCBI Taxonomy" id="59374"/>
    <lineage>
        <taxon>Bacteria</taxon>
        <taxon>Pseudomonadati</taxon>
        <taxon>Fibrobacterota</taxon>
        <taxon>Fibrobacteria</taxon>
        <taxon>Fibrobacterales</taxon>
        <taxon>Fibrobacteraceae</taxon>
        <taxon>Fibrobacter</taxon>
    </lineage>
</organism>
<dbReference type="KEGG" id="fsc:FSU_3017"/>
<gene>
    <name evidence="5" type="ordered locus">FSU_3017</name>
</gene>
<keyword evidence="1" id="KW-0732">Signal</keyword>
<dbReference type="CDD" id="cd22271">
    <property type="entry name" value="DPBB_EXP_N-like"/>
    <property type="match status" value="1"/>
</dbReference>
<dbReference type="PANTHER" id="PTHR31836:SF21">
    <property type="entry name" value="EXPANSIN-LIKE PROTEIN 7"/>
    <property type="match status" value="1"/>
</dbReference>
<dbReference type="Proteomes" id="UP000000517">
    <property type="component" value="Chromosome"/>
</dbReference>
<dbReference type="eggNOG" id="COG4305">
    <property type="taxonomic scope" value="Bacteria"/>
</dbReference>
<dbReference type="InterPro" id="IPR051477">
    <property type="entry name" value="Expansin_CellWall"/>
</dbReference>
<dbReference type="InterPro" id="IPR036908">
    <property type="entry name" value="RlpA-like_sf"/>
</dbReference>
<keyword evidence="3" id="KW-0472">Membrane</keyword>
<proteinExistence type="predicted"/>
<reference evidence="6" key="1">
    <citation type="submission" date="2010-08" db="EMBL/GenBank/DDBJ databases">
        <title>Complete sequence of Fibrobacter succinogenes subsp. succinogenes S85.</title>
        <authorList>
            <person name="Durkin A.S."/>
            <person name="Nelson K.E."/>
            <person name="Morrison M."/>
            <person name="Forsberg C.W."/>
            <person name="Wilson D.B."/>
            <person name="Russell J.B."/>
            <person name="Cann I.K.O."/>
            <person name="Mackie R.I."/>
            <person name="White B.A."/>
        </authorList>
    </citation>
    <scope>NUCLEOTIDE SEQUENCE [LARGE SCALE GENOMIC DNA]</scope>
    <source>
        <strain evidence="6">ATCC 19169 / S85</strain>
    </source>
</reference>
<dbReference type="InterPro" id="IPR036749">
    <property type="entry name" value="Expansin_CBD_sf"/>
</dbReference>
<dbReference type="InterPro" id="IPR007112">
    <property type="entry name" value="Expansin/allergen_DPBB_dom"/>
</dbReference>
<dbReference type="PROSITE" id="PS50842">
    <property type="entry name" value="EXPANSIN_EG45"/>
    <property type="match status" value="1"/>
</dbReference>
<dbReference type="Gene3D" id="2.60.40.760">
    <property type="entry name" value="Expansin, cellulose-binding-like domain"/>
    <property type="match status" value="1"/>
</dbReference>
<dbReference type="EMBL" id="CP002158">
    <property type="protein sequence ID" value="ADL26399.1"/>
    <property type="molecule type" value="Genomic_DNA"/>
</dbReference>
<keyword evidence="3" id="KW-1133">Transmembrane helix</keyword>
<feature type="domain" description="Expansin-like EG45" evidence="4">
    <location>
        <begin position="164"/>
        <end position="263"/>
    </location>
</feature>
<sequence>MLKRRCSVILERSDGINGHDCKVAFFMNKRSRSSWLLAAVLAGSIALPFAFVACGDSTDGAPVAMGEDLSSSEMLAESSSSQESAKPLSSSAKISASSSSVKSESSSSEKLAASSSAKPAESSDSGVCTNCDSYTAADPMLVENGGKGSVTTYGSVTAKETSLGGACNYGQTNIQYYAAIHVNVSPGDDKGPWDGGMACGGCVHVKAKTPDGWKEVTVRITDRCPDANCGVDLGGAPASDIMGNLVGRYYGEWEFVSCEGVEGVWGDSTSIWVKEGASTYWSIIQVRNPKDAVRKIVFNELDGDKSYTLEFVVGTENFWTVPQEILQSNKKYSVVVTYRSGTDDEWILESSELTIPEANLYLYEHRKK</sequence>
<dbReference type="PATRIC" id="fig|59374.8.peg.2885"/>
<evidence type="ECO:0000313" key="5">
    <source>
        <dbReference type="EMBL" id="ADL26399.1"/>
    </source>
</evidence>
<dbReference type="HOGENOM" id="CLU_751746_0_0_0"/>
<evidence type="ECO:0000256" key="2">
    <source>
        <dbReference type="SAM" id="MobiDB-lite"/>
    </source>
</evidence>
<protein>
    <recommendedName>
        <fullName evidence="4">Expansin-like EG45 domain-containing protein</fullName>
    </recommendedName>
</protein>
<dbReference type="PANTHER" id="PTHR31836">
    <property type="match status" value="1"/>
</dbReference>
<accession>D9S7N7</accession>
<feature type="region of interest" description="Disordered" evidence="2">
    <location>
        <begin position="105"/>
        <end position="127"/>
    </location>
</feature>
<name>D9S7N7_FIBSS</name>
<keyword evidence="3" id="KW-0812">Transmembrane</keyword>
<dbReference type="AlphaFoldDB" id="D9S7N7"/>
<feature type="transmembrane region" description="Helical" evidence="3">
    <location>
        <begin position="35"/>
        <end position="53"/>
    </location>
</feature>
<evidence type="ECO:0000259" key="4">
    <source>
        <dbReference type="PROSITE" id="PS50842"/>
    </source>
</evidence>
<dbReference type="Gene3D" id="2.40.40.10">
    <property type="entry name" value="RlpA-like domain"/>
    <property type="match status" value="1"/>
</dbReference>
<evidence type="ECO:0000256" key="1">
    <source>
        <dbReference type="ARBA" id="ARBA00022729"/>
    </source>
</evidence>
<dbReference type="STRING" id="59374.FSU_3017"/>
<feature type="compositionally biased region" description="Low complexity" evidence="2">
    <location>
        <begin position="105"/>
        <end position="125"/>
    </location>
</feature>